<dbReference type="OrthoDB" id="10513910at2759"/>
<evidence type="ECO:0000313" key="3">
    <source>
        <dbReference type="Proteomes" id="UP000785679"/>
    </source>
</evidence>
<protein>
    <submittedName>
        <fullName evidence="2">Uncharacterized protein</fullName>
    </submittedName>
</protein>
<keyword evidence="1" id="KW-0472">Membrane</keyword>
<sequence length="174" mass="19444">MGFRFTVGRILLGLLMILQGVLIMQTGYKEQLQTFKELRSHLNTWGEIKSFRDDSDLNLKARIALLFGAGYQDATLNMLVIVQALLMVLSGALIIANVRMGGLILTTAMLTIMATSDNPLLAVGDAQWRHNLMNMLKDGAVAGIGVLIWNRRLTIRHRKAVNGENEGRNRVQRR</sequence>
<dbReference type="AlphaFoldDB" id="A0A8J8NEL1"/>
<feature type="transmembrane region" description="Helical" evidence="1">
    <location>
        <begin position="7"/>
        <end position="28"/>
    </location>
</feature>
<gene>
    <name evidence="2" type="ORF">FGO68_gene12210</name>
</gene>
<dbReference type="EMBL" id="RRYP01018445">
    <property type="protein sequence ID" value="TNV73636.1"/>
    <property type="molecule type" value="Genomic_DNA"/>
</dbReference>
<evidence type="ECO:0000313" key="2">
    <source>
        <dbReference type="EMBL" id="TNV73636.1"/>
    </source>
</evidence>
<organism evidence="2 3">
    <name type="scientific">Halteria grandinella</name>
    <dbReference type="NCBI Taxonomy" id="5974"/>
    <lineage>
        <taxon>Eukaryota</taxon>
        <taxon>Sar</taxon>
        <taxon>Alveolata</taxon>
        <taxon>Ciliophora</taxon>
        <taxon>Intramacronucleata</taxon>
        <taxon>Spirotrichea</taxon>
        <taxon>Stichotrichia</taxon>
        <taxon>Sporadotrichida</taxon>
        <taxon>Halteriidae</taxon>
        <taxon>Halteria</taxon>
    </lineage>
</organism>
<feature type="transmembrane region" description="Helical" evidence="1">
    <location>
        <begin position="74"/>
        <end position="95"/>
    </location>
</feature>
<keyword evidence="1" id="KW-0812">Transmembrane</keyword>
<dbReference type="Proteomes" id="UP000785679">
    <property type="component" value="Unassembled WGS sequence"/>
</dbReference>
<proteinExistence type="predicted"/>
<comment type="caution">
    <text evidence="2">The sequence shown here is derived from an EMBL/GenBank/DDBJ whole genome shotgun (WGS) entry which is preliminary data.</text>
</comment>
<name>A0A8J8NEL1_HALGN</name>
<accession>A0A8J8NEL1</accession>
<evidence type="ECO:0000256" key="1">
    <source>
        <dbReference type="SAM" id="Phobius"/>
    </source>
</evidence>
<reference evidence="2" key="1">
    <citation type="submission" date="2019-06" db="EMBL/GenBank/DDBJ databases">
        <authorList>
            <person name="Zheng W."/>
        </authorList>
    </citation>
    <scope>NUCLEOTIDE SEQUENCE</scope>
    <source>
        <strain evidence="2">QDHG01</strain>
    </source>
</reference>
<keyword evidence="1" id="KW-1133">Transmembrane helix</keyword>
<keyword evidence="3" id="KW-1185">Reference proteome</keyword>